<comment type="similarity">
    <text evidence="1">Belongs to the YciI family.</text>
</comment>
<gene>
    <name evidence="3" type="ORF">JF922_17495</name>
</gene>
<comment type="caution">
    <text evidence="3">The sequence shown here is derived from an EMBL/GenBank/DDBJ whole genome shotgun (WGS) entry which is preliminary data.</text>
</comment>
<dbReference type="RefSeq" id="WP_338203487.1">
    <property type="nucleotide sequence ID" value="NZ_JAEKNR010000176.1"/>
</dbReference>
<protein>
    <recommendedName>
        <fullName evidence="2">YCII-related domain-containing protein</fullName>
    </recommendedName>
</protein>
<dbReference type="Gene3D" id="3.30.70.1060">
    <property type="entry name" value="Dimeric alpha+beta barrel"/>
    <property type="match status" value="1"/>
</dbReference>
<name>A0A934KCF7_9BACT</name>
<evidence type="ECO:0000313" key="3">
    <source>
        <dbReference type="EMBL" id="MBJ7599858.1"/>
    </source>
</evidence>
<evidence type="ECO:0000259" key="2">
    <source>
        <dbReference type="Pfam" id="PF03795"/>
    </source>
</evidence>
<dbReference type="InterPro" id="IPR005545">
    <property type="entry name" value="YCII"/>
</dbReference>
<reference evidence="3" key="1">
    <citation type="submission" date="2020-10" db="EMBL/GenBank/DDBJ databases">
        <title>Ca. Dormibacterota MAGs.</title>
        <authorList>
            <person name="Montgomery K."/>
        </authorList>
    </citation>
    <scope>NUCLEOTIDE SEQUENCE [LARGE SCALE GENOMIC DNA]</scope>
    <source>
        <strain evidence="3">SC8812_S17_10</strain>
    </source>
</reference>
<dbReference type="InterPro" id="IPR011008">
    <property type="entry name" value="Dimeric_a/b-barrel"/>
</dbReference>
<dbReference type="Pfam" id="PF03795">
    <property type="entry name" value="YCII"/>
    <property type="match status" value="1"/>
</dbReference>
<evidence type="ECO:0000313" key="4">
    <source>
        <dbReference type="Proteomes" id="UP000612893"/>
    </source>
</evidence>
<dbReference type="SUPFAM" id="SSF54909">
    <property type="entry name" value="Dimeric alpha+beta barrel"/>
    <property type="match status" value="1"/>
</dbReference>
<sequence>MQYLMLMWADADAASGDESDFQAWAAFDQQVKAAGAFVANGALTPAASDARLVRTAIAGHQLADAVERKPFATGERQIQAFYIMECEDMAAALEWANRLPTYGYVEVRELIQY</sequence>
<organism evidence="3 4">
    <name type="scientific">Candidatus Nephthysia bennettiae</name>
    <dbReference type="NCBI Taxonomy" id="3127016"/>
    <lineage>
        <taxon>Bacteria</taxon>
        <taxon>Bacillati</taxon>
        <taxon>Candidatus Dormiibacterota</taxon>
        <taxon>Candidatus Dormibacteria</taxon>
        <taxon>Candidatus Dormibacterales</taxon>
        <taxon>Candidatus Dormibacteraceae</taxon>
        <taxon>Candidatus Nephthysia</taxon>
    </lineage>
</organism>
<dbReference type="EMBL" id="JAEKNR010000176">
    <property type="protein sequence ID" value="MBJ7599858.1"/>
    <property type="molecule type" value="Genomic_DNA"/>
</dbReference>
<proteinExistence type="inferred from homology"/>
<evidence type="ECO:0000256" key="1">
    <source>
        <dbReference type="ARBA" id="ARBA00007689"/>
    </source>
</evidence>
<accession>A0A934KCF7</accession>
<keyword evidence="4" id="KW-1185">Reference proteome</keyword>
<dbReference type="Proteomes" id="UP000612893">
    <property type="component" value="Unassembled WGS sequence"/>
</dbReference>
<dbReference type="AlphaFoldDB" id="A0A934KCF7"/>
<feature type="domain" description="YCII-related" evidence="2">
    <location>
        <begin position="1"/>
        <end position="111"/>
    </location>
</feature>